<dbReference type="Gramene" id="TraesJUL5D03G03105350.2">
    <property type="protein sequence ID" value="TraesJUL5D03G03105350.2"/>
    <property type="gene ID" value="TraesJUL5D03G03105350"/>
</dbReference>
<dbReference type="Gramene" id="TraesCS5D03G0307600.1">
    <property type="protein sequence ID" value="TraesCS5D03G0307600.1.CDS"/>
    <property type="gene ID" value="TraesCS5D03G0307600"/>
</dbReference>
<organism evidence="3">
    <name type="scientific">Triticum aestivum</name>
    <name type="common">Wheat</name>
    <dbReference type="NCBI Taxonomy" id="4565"/>
    <lineage>
        <taxon>Eukaryota</taxon>
        <taxon>Viridiplantae</taxon>
        <taxon>Streptophyta</taxon>
        <taxon>Embryophyta</taxon>
        <taxon>Tracheophyta</taxon>
        <taxon>Spermatophyta</taxon>
        <taxon>Magnoliopsida</taxon>
        <taxon>Liliopsida</taxon>
        <taxon>Poales</taxon>
        <taxon>Poaceae</taxon>
        <taxon>BOP clade</taxon>
        <taxon>Pooideae</taxon>
        <taxon>Triticodae</taxon>
        <taxon>Triticeae</taxon>
        <taxon>Triticinae</taxon>
        <taxon>Triticum</taxon>
    </lineage>
</organism>
<dbReference type="EnsemblPlants" id="TraesCS5D02G123400.1">
    <property type="protein sequence ID" value="TraesCS5D02G123400.1"/>
    <property type="gene ID" value="TraesCS5D02G123400"/>
</dbReference>
<dbReference type="PANTHER" id="PTHR16151:SF2">
    <property type="entry name" value="HAUS AUGMIN-LIKE COMPLEX SUBUNIT 6"/>
    <property type="match status" value="1"/>
</dbReference>
<feature type="region of interest" description="Disordered" evidence="1">
    <location>
        <begin position="572"/>
        <end position="654"/>
    </location>
</feature>
<feature type="region of interest" description="Disordered" evidence="1">
    <location>
        <begin position="378"/>
        <end position="403"/>
    </location>
</feature>
<proteinExistence type="predicted"/>
<dbReference type="RefSeq" id="XP_044395941.1">
    <property type="nucleotide sequence ID" value="XM_044540006.1"/>
</dbReference>
<feature type="region of interest" description="Disordered" evidence="1">
    <location>
        <begin position="448"/>
        <end position="478"/>
    </location>
</feature>
<protein>
    <recommendedName>
        <fullName evidence="2">HAUS augmin-like complex subunit 6 N-terminal domain-containing protein</fullName>
    </recommendedName>
</protein>
<dbReference type="InterPro" id="IPR026797">
    <property type="entry name" value="HAUS_6"/>
</dbReference>
<dbReference type="SMR" id="A0A3B6MN75"/>
<dbReference type="InterPro" id="IPR028163">
    <property type="entry name" value="HAUS_6_N"/>
</dbReference>
<reference evidence="3" key="2">
    <citation type="submission" date="2018-10" db="UniProtKB">
        <authorList>
            <consortium name="EnsemblPlants"/>
        </authorList>
    </citation>
    <scope>IDENTIFICATION</scope>
</reference>
<feature type="compositionally biased region" description="Polar residues" evidence="1">
    <location>
        <begin position="448"/>
        <end position="465"/>
    </location>
</feature>
<feature type="compositionally biased region" description="Basic and acidic residues" evidence="1">
    <location>
        <begin position="527"/>
        <end position="538"/>
    </location>
</feature>
<evidence type="ECO:0000313" key="4">
    <source>
        <dbReference type="Proteomes" id="UP000019116"/>
    </source>
</evidence>
<dbReference type="Gramene" id="TraesWEE_scaffold_023006_01G000200.1">
    <property type="protein sequence ID" value="TraesWEE_scaffold_023006_01G000200.1"/>
    <property type="gene ID" value="TraesWEE_scaffold_023006_01G000200"/>
</dbReference>
<feature type="compositionally biased region" description="Low complexity" evidence="1">
    <location>
        <begin position="619"/>
        <end position="631"/>
    </location>
</feature>
<dbReference type="GO" id="GO:1990498">
    <property type="term" value="C:mitotic spindle microtubule"/>
    <property type="evidence" value="ECO:0000318"/>
    <property type="project" value="GO_Central"/>
</dbReference>
<gene>
    <name evidence="3" type="primary">LOC123120017</name>
</gene>
<feature type="compositionally biased region" description="Polar residues" evidence="1">
    <location>
        <begin position="392"/>
        <end position="403"/>
    </location>
</feature>
<dbReference type="AlphaFoldDB" id="A0A3B6MN75"/>
<accession>A0A3B6MN75</accession>
<dbReference type="OMA" id="ARGHPTI"/>
<dbReference type="Gramene" id="TraesNOR5D03G03109760.3">
    <property type="protein sequence ID" value="TraesNOR5D03G03109760.3"/>
    <property type="gene ID" value="TraesNOR5D03G03109760"/>
</dbReference>
<feature type="compositionally biased region" description="Low complexity" evidence="1">
    <location>
        <begin position="498"/>
        <end position="511"/>
    </location>
</feature>
<sequence length="714" mass="78683">MSTDREKEREAELEGAMYTNCLLLGLDPVVLGSPAGAASPRVGLFRHSNPRLGEQLLYFLLSSLRGPAQSAKDFDKVWPIFDSAQSREFRKIVQCIISELEQQGALPRSNSRVSSLATCCGPRFVELLWQLSVHALREVHRRTFAADVASNPLPAALTDVSYLHAAALLPVTKARIALERRKFLKNANIAVQRQTTWSNLAHEMTAEFRSLCAEEAYLQQELEKLQDMRNKAKLEGELWDERISSSSGQNSHLVSKATRLWESILARKGQHEVLASGPIEDLIAHREHRYRISGSQLLAAMDTSSSIPHSELLSARAGETSQILDKQEQISLFQGKEEALPRLDDRNGRVQQTVDVAEILRRWTHALQRIHKQSLHLAKANDGEGPELLRSASDSETSSHADSLTATLAEHRQHLVSIQGLINQLKEAIPAMQQSITKLSEEVNSVPSNLMDQTNSRQLSVQNTVLGRPEQESSGEVSEMTSKLCSTQIGKAGSSPALKLPPLFSLTPSSSGKGAQTQRRNALAHQPRQEIMPEEKALTHPSAKDQANGSMHENDGYFAHDIRRSVREAALSKPLSNMESPQDKSSDDGSEHFFIPLSTGAARKDVGAVANRRKQKIGPSSSQSKLPKSTSDLYFNPDSPMHTTPAVSSKLNGHDDPSSAANFFYPVSGQSFMTDDALDQVFSPPLLLESSLFPDMYEDLLAPLSETDAALMEH</sequence>
<dbReference type="GO" id="GO:0008017">
    <property type="term" value="F:microtubule binding"/>
    <property type="evidence" value="ECO:0000318"/>
    <property type="project" value="GO_Central"/>
</dbReference>
<evidence type="ECO:0000256" key="1">
    <source>
        <dbReference type="SAM" id="MobiDB-lite"/>
    </source>
</evidence>
<dbReference type="KEGG" id="taes:123120017"/>
<dbReference type="Gramene" id="TraesMAC5D03G03079110.3">
    <property type="protein sequence ID" value="TraesMAC5D03G03079110.3"/>
    <property type="gene ID" value="TraesMAC5D03G03079110"/>
</dbReference>
<evidence type="ECO:0000313" key="3">
    <source>
        <dbReference type="EnsemblPlants" id="TraesCS5D02G123400.1"/>
    </source>
</evidence>
<reference evidence="3" key="1">
    <citation type="submission" date="2018-08" db="EMBL/GenBank/DDBJ databases">
        <authorList>
            <person name="Rossello M."/>
        </authorList>
    </citation>
    <scope>NUCLEOTIDE SEQUENCE [LARGE SCALE GENOMIC DNA]</scope>
    <source>
        <strain evidence="3">cv. Chinese Spring</strain>
    </source>
</reference>
<keyword evidence="4" id="KW-1185">Reference proteome</keyword>
<dbReference type="GO" id="GO:0000226">
    <property type="term" value="P:microtubule cytoskeleton organization"/>
    <property type="evidence" value="ECO:0000318"/>
    <property type="project" value="GO_Central"/>
</dbReference>
<feature type="region of interest" description="Disordered" evidence="1">
    <location>
        <begin position="492"/>
        <end position="554"/>
    </location>
</feature>
<dbReference type="STRING" id="4565.A0A3B6MN75"/>
<feature type="compositionally biased region" description="Polar residues" evidence="1">
    <location>
        <begin position="641"/>
        <end position="651"/>
    </location>
</feature>
<dbReference type="PaxDb" id="4565-Traes_5DS_90CB888B8.2"/>
<feature type="compositionally biased region" description="Basic and acidic residues" evidence="1">
    <location>
        <begin position="581"/>
        <end position="591"/>
    </location>
</feature>
<feature type="domain" description="HAUS augmin-like complex subunit 6 N-terminal" evidence="2">
    <location>
        <begin position="17"/>
        <end position="261"/>
    </location>
</feature>
<evidence type="ECO:0000259" key="2">
    <source>
        <dbReference type="Pfam" id="PF14661"/>
    </source>
</evidence>
<dbReference type="PANTHER" id="PTHR16151">
    <property type="entry name" value="HAUS AUGMIN-LIKE COMPLEX SUBUNIT 6"/>
    <property type="match status" value="1"/>
</dbReference>
<name>A0A3B6MN75_WHEAT</name>
<dbReference type="GO" id="GO:0051225">
    <property type="term" value="P:spindle assembly"/>
    <property type="evidence" value="ECO:0007669"/>
    <property type="project" value="InterPro"/>
</dbReference>
<dbReference type="Proteomes" id="UP000019116">
    <property type="component" value="Chromosome 5D"/>
</dbReference>
<dbReference type="GO" id="GO:0070652">
    <property type="term" value="C:HAUS complex"/>
    <property type="evidence" value="ECO:0007669"/>
    <property type="project" value="InterPro"/>
</dbReference>
<dbReference type="Gramene" id="TraesCS5D02G123400.1">
    <property type="protein sequence ID" value="TraesCS5D02G123400.1"/>
    <property type="gene ID" value="TraesCS5D02G123400"/>
</dbReference>
<dbReference type="OrthoDB" id="5575722at2759"/>
<dbReference type="GeneID" id="123120017"/>
<dbReference type="Pfam" id="PF14661">
    <property type="entry name" value="HAUS6_N"/>
    <property type="match status" value="1"/>
</dbReference>